<organism evidence="1 2">
    <name type="scientific">Mucilaginibacter gotjawali</name>
    <dbReference type="NCBI Taxonomy" id="1550579"/>
    <lineage>
        <taxon>Bacteria</taxon>
        <taxon>Pseudomonadati</taxon>
        <taxon>Bacteroidota</taxon>
        <taxon>Sphingobacteriia</taxon>
        <taxon>Sphingobacteriales</taxon>
        <taxon>Sphingobacteriaceae</taxon>
        <taxon>Mucilaginibacter</taxon>
    </lineage>
</organism>
<proteinExistence type="predicted"/>
<evidence type="ECO:0000313" key="1">
    <source>
        <dbReference type="EMBL" id="BAU54196.1"/>
    </source>
</evidence>
<dbReference type="AlphaFoldDB" id="A0A0X8X227"/>
<dbReference type="EMBL" id="AP017313">
    <property type="protein sequence ID" value="BAU54196.1"/>
    <property type="molecule type" value="Genomic_DNA"/>
</dbReference>
<dbReference type="GO" id="GO:0004519">
    <property type="term" value="F:endonuclease activity"/>
    <property type="evidence" value="ECO:0007669"/>
    <property type="project" value="UniProtKB-KW"/>
</dbReference>
<sequence length="111" mass="12491">MSYSIIPTEKFKKEAKRLIKKYPSLRSELAAINEDLLKHPELGSPLGSNTYKVRVAIKSKGKGKSGGARVITYVITKNKEIYLLTIYDKAELDSIDDKALKSIIKHLNINE</sequence>
<dbReference type="RefSeq" id="WP_096352049.1">
    <property type="nucleotide sequence ID" value="NZ_AP017313.1"/>
</dbReference>
<dbReference type="PIRSF" id="PIRSF039032">
    <property type="entry name" value="HigB-2"/>
    <property type="match status" value="1"/>
</dbReference>
<gene>
    <name evidence="1" type="primary">higB-2_2</name>
    <name evidence="1" type="ORF">MgSA37_02368</name>
</gene>
<reference evidence="1 2" key="1">
    <citation type="submission" date="2015-12" db="EMBL/GenBank/DDBJ databases">
        <title>Genome sequence of Mucilaginibacter gotjawali.</title>
        <authorList>
            <person name="Lee J.S."/>
            <person name="Lee K.C."/>
            <person name="Kim K.K."/>
            <person name="Lee B.W."/>
        </authorList>
    </citation>
    <scope>NUCLEOTIDE SEQUENCE [LARGE SCALE GENOMIC DNA]</scope>
    <source>
        <strain evidence="1 2">SA3-7</strain>
    </source>
</reference>
<keyword evidence="2" id="KW-1185">Reference proteome</keyword>
<name>A0A0X8X227_9SPHI</name>
<dbReference type="Proteomes" id="UP000218263">
    <property type="component" value="Chromosome"/>
</dbReference>
<dbReference type="InterPro" id="IPR009387">
    <property type="entry name" value="HigB-2"/>
</dbReference>
<dbReference type="Pfam" id="PF06296">
    <property type="entry name" value="RelE"/>
    <property type="match status" value="1"/>
</dbReference>
<protein>
    <submittedName>
        <fullName evidence="1">Toxin HigB-2</fullName>
    </submittedName>
</protein>
<dbReference type="KEGG" id="mgot:MgSA37_02368"/>
<evidence type="ECO:0000313" key="2">
    <source>
        <dbReference type="Proteomes" id="UP000218263"/>
    </source>
</evidence>
<accession>A0A0X8X227</accession>
<dbReference type="OrthoDB" id="1364255at2"/>